<reference evidence="2" key="3">
    <citation type="submission" date="2019-09" db="EMBL/GenBank/DDBJ databases">
        <authorList>
            <person name="Gao Z."/>
        </authorList>
    </citation>
    <scope>NUCLEOTIDE SEQUENCE</scope>
    <source>
        <tissue evidence="2">Leaves</tissue>
    </source>
</reference>
<dbReference type="AlphaFoldDB" id="A0A6A1WG07"/>
<reference evidence="2" key="1">
    <citation type="submission" date="2018-07" db="EMBL/GenBank/DDBJ databases">
        <authorList>
            <person name="Gao Z.-S."/>
            <person name="Jia H.-M."/>
            <person name="Jia H.-J."/>
            <person name="Cai Q.-L."/>
            <person name="Wang Y."/>
            <person name="Zhao H.-B."/>
        </authorList>
    </citation>
    <scope>NUCLEOTIDE SEQUENCE</scope>
    <source>
        <tissue evidence="2">Leaves</tissue>
    </source>
</reference>
<comment type="caution">
    <text evidence="2">The sequence shown here is derived from an EMBL/GenBank/DDBJ whole genome shotgun (WGS) entry which is preliminary data.</text>
</comment>
<name>A0A6A1WG07_9ROSI</name>
<evidence type="ECO:0000313" key="2">
    <source>
        <dbReference type="EMBL" id="KAB1224164.1"/>
    </source>
</evidence>
<dbReference type="OrthoDB" id="1752133at2759"/>
<evidence type="ECO:0000313" key="3">
    <source>
        <dbReference type="Proteomes" id="UP000516437"/>
    </source>
</evidence>
<dbReference type="Proteomes" id="UP000516437">
    <property type="component" value="Chromosome 2"/>
</dbReference>
<reference evidence="2 3" key="2">
    <citation type="journal article" date="2019" name="Plant Biotechnol. J.">
        <title>The red bayberry genome and genetic basis of sex determination.</title>
        <authorList>
            <person name="Jia H.M."/>
            <person name="Jia H.J."/>
            <person name="Cai Q.L."/>
            <person name="Wang Y."/>
            <person name="Zhao H.B."/>
            <person name="Yang W.F."/>
            <person name="Wang G.Y."/>
            <person name="Li Y.H."/>
            <person name="Zhan D.L."/>
            <person name="Shen Y.T."/>
            <person name="Niu Q.F."/>
            <person name="Chang L."/>
            <person name="Qiu J."/>
            <person name="Zhao L."/>
            <person name="Xie H.B."/>
            <person name="Fu W.Y."/>
            <person name="Jin J."/>
            <person name="Li X.W."/>
            <person name="Jiao Y."/>
            <person name="Zhou C.C."/>
            <person name="Tu T."/>
            <person name="Chai C.Y."/>
            <person name="Gao J.L."/>
            <person name="Fan L.J."/>
            <person name="van de Weg E."/>
            <person name="Wang J.Y."/>
            <person name="Gao Z.S."/>
        </authorList>
    </citation>
    <scope>NUCLEOTIDE SEQUENCE [LARGE SCALE GENOMIC DNA]</scope>
    <source>
        <tissue evidence="2">Leaves</tissue>
    </source>
</reference>
<dbReference type="EMBL" id="RXIC02000020">
    <property type="protein sequence ID" value="KAB1224164.1"/>
    <property type="molecule type" value="Genomic_DNA"/>
</dbReference>
<protein>
    <submittedName>
        <fullName evidence="2">Uncharacterized protein</fullName>
    </submittedName>
</protein>
<sequence>MAFVRSLSIEAKFLQFSASSSGIVTLSKQSRKSRVQFALADSVWFGWPTCLVNWWILRRRKRVGPGGSEIRQGSSFAQIVQAIAPEKKVAEAKESRGIQMGTGTKITQPTVGVPTLTHAAEGMRLTSSNCNHEVGGPAVMAGHEGLLWEHLLRIRGPTSPAKGENASAKPVVAGEALRVGGLLPALEKDASAKVVATTAAMCSSGLSLAMGAEAPSKAVVAVEALVTCGLPPPRVVSVGGICSGVSEVGQPGQCDGGGSVDVPLCSAVSLVEKEVVGLDARFEMGLSPSLGADCYAGGVPQGLFPQFCDLGGSSALGVVAGGELVSFDGRGAETSDEPLQIVYPNSTSEERAPLSFWVLEMLYFFRHLVAVSCDGHEEDLLTLFAALEKEKELGSRPLGRSGGKMIRELKYLECSVNYDGSASSSRRSRKVGRALVNYL</sequence>
<keyword evidence="3" id="KW-1185">Reference proteome</keyword>
<accession>A0A6A1WG07</accession>
<gene>
    <name evidence="2" type="ORF">CJ030_MR2G024431</name>
    <name evidence="1" type="ORF">CJ030_MR2G024462</name>
</gene>
<proteinExistence type="predicted"/>
<organism evidence="2 3">
    <name type="scientific">Morella rubra</name>
    <name type="common">Chinese bayberry</name>
    <dbReference type="NCBI Taxonomy" id="262757"/>
    <lineage>
        <taxon>Eukaryota</taxon>
        <taxon>Viridiplantae</taxon>
        <taxon>Streptophyta</taxon>
        <taxon>Embryophyta</taxon>
        <taxon>Tracheophyta</taxon>
        <taxon>Spermatophyta</taxon>
        <taxon>Magnoliopsida</taxon>
        <taxon>eudicotyledons</taxon>
        <taxon>Gunneridae</taxon>
        <taxon>Pentapetalae</taxon>
        <taxon>rosids</taxon>
        <taxon>fabids</taxon>
        <taxon>Fagales</taxon>
        <taxon>Myricaceae</taxon>
        <taxon>Morella</taxon>
    </lineage>
</organism>
<evidence type="ECO:0000313" key="1">
    <source>
        <dbReference type="EMBL" id="KAB1224133.1"/>
    </source>
</evidence>
<dbReference type="EMBL" id="RXIC02000020">
    <property type="protein sequence ID" value="KAB1224133.1"/>
    <property type="molecule type" value="Genomic_DNA"/>
</dbReference>